<accession>A0A165NGX5</accession>
<dbReference type="AlphaFoldDB" id="A0A165NGX5"/>
<dbReference type="InParanoid" id="A0A165NGX5"/>
<reference evidence="1 2" key="1">
    <citation type="journal article" date="2016" name="Mol. Biol. Evol.">
        <title>Comparative Genomics of Early-Diverging Mushroom-Forming Fungi Provides Insights into the Origins of Lignocellulose Decay Capabilities.</title>
        <authorList>
            <person name="Nagy L.G."/>
            <person name="Riley R."/>
            <person name="Tritt A."/>
            <person name="Adam C."/>
            <person name="Daum C."/>
            <person name="Floudas D."/>
            <person name="Sun H."/>
            <person name="Yadav J.S."/>
            <person name="Pangilinan J."/>
            <person name="Larsson K.H."/>
            <person name="Matsuura K."/>
            <person name="Barry K."/>
            <person name="Labutti K."/>
            <person name="Kuo R."/>
            <person name="Ohm R.A."/>
            <person name="Bhattacharya S.S."/>
            <person name="Shirouzu T."/>
            <person name="Yoshinaga Y."/>
            <person name="Martin F.M."/>
            <person name="Grigoriev I.V."/>
            <person name="Hibbett D.S."/>
        </authorList>
    </citation>
    <scope>NUCLEOTIDE SEQUENCE [LARGE SCALE GENOMIC DNA]</scope>
    <source>
        <strain evidence="1 2">HHB14362 ss-1</strain>
    </source>
</reference>
<protein>
    <submittedName>
        <fullName evidence="1">Uncharacterized protein</fullName>
    </submittedName>
</protein>
<evidence type="ECO:0000313" key="2">
    <source>
        <dbReference type="Proteomes" id="UP000076761"/>
    </source>
</evidence>
<keyword evidence="2" id="KW-1185">Reference proteome</keyword>
<evidence type="ECO:0000313" key="1">
    <source>
        <dbReference type="EMBL" id="KZT19625.1"/>
    </source>
</evidence>
<dbReference type="Proteomes" id="UP000076761">
    <property type="component" value="Unassembled WGS sequence"/>
</dbReference>
<organism evidence="1 2">
    <name type="scientific">Neolentinus lepideus HHB14362 ss-1</name>
    <dbReference type="NCBI Taxonomy" id="1314782"/>
    <lineage>
        <taxon>Eukaryota</taxon>
        <taxon>Fungi</taxon>
        <taxon>Dikarya</taxon>
        <taxon>Basidiomycota</taxon>
        <taxon>Agaricomycotina</taxon>
        <taxon>Agaricomycetes</taxon>
        <taxon>Gloeophyllales</taxon>
        <taxon>Gloeophyllaceae</taxon>
        <taxon>Neolentinus</taxon>
    </lineage>
</organism>
<dbReference type="EMBL" id="KV425636">
    <property type="protein sequence ID" value="KZT19625.1"/>
    <property type="molecule type" value="Genomic_DNA"/>
</dbReference>
<gene>
    <name evidence="1" type="ORF">NEOLEDRAFT_1183193</name>
</gene>
<proteinExistence type="predicted"/>
<name>A0A165NGX5_9AGAM</name>
<sequence length="182" mass="20194">MEKLQPRNDLVNEMISVLRLFDLRLVDSHLLNAALVHSNPPPVFSPLSASPSPSPLPPSPSHPTTILLPRAIPPDPLLKLDKPLMTCQMQGNSQLAVFGGSSSGGGVWHCVHEVSGFSLRWGAQGGCWREGVERLSPFLDDVGFLFPSWLFLPIVRFLFTSERLYPFEHFIFTALAFFGRSE</sequence>